<name>A0A7C4B8I7_THEPE</name>
<organism evidence="10">
    <name type="scientific">Thermofilum pendens</name>
    <dbReference type="NCBI Taxonomy" id="2269"/>
    <lineage>
        <taxon>Archaea</taxon>
        <taxon>Thermoproteota</taxon>
        <taxon>Thermoprotei</taxon>
        <taxon>Thermofilales</taxon>
        <taxon>Thermofilaceae</taxon>
        <taxon>Thermofilum</taxon>
    </lineage>
</organism>
<comment type="catalytic activity">
    <reaction evidence="7">
        <text>L-threonyl-[protein] + ATP = O-phospho-L-threonyl-[protein] + ADP + H(+)</text>
        <dbReference type="Rhea" id="RHEA:46608"/>
        <dbReference type="Rhea" id="RHEA-COMP:11060"/>
        <dbReference type="Rhea" id="RHEA-COMP:11605"/>
        <dbReference type="ChEBI" id="CHEBI:15378"/>
        <dbReference type="ChEBI" id="CHEBI:30013"/>
        <dbReference type="ChEBI" id="CHEBI:30616"/>
        <dbReference type="ChEBI" id="CHEBI:61977"/>
        <dbReference type="ChEBI" id="CHEBI:456216"/>
        <dbReference type="EC" id="2.7.11.1"/>
    </reaction>
</comment>
<keyword evidence="4" id="KW-0547">Nucleotide-binding</keyword>
<evidence type="ECO:0000259" key="9">
    <source>
        <dbReference type="Pfam" id="PF01163"/>
    </source>
</evidence>
<dbReference type="GO" id="GO:0005524">
    <property type="term" value="F:ATP binding"/>
    <property type="evidence" value="ECO:0007669"/>
    <property type="project" value="UniProtKB-KW"/>
</dbReference>
<dbReference type="EMBL" id="DTFI01000015">
    <property type="protein sequence ID" value="HGI42895.1"/>
    <property type="molecule type" value="Genomic_DNA"/>
</dbReference>
<evidence type="ECO:0000256" key="2">
    <source>
        <dbReference type="ARBA" id="ARBA00022527"/>
    </source>
</evidence>
<evidence type="ECO:0000256" key="6">
    <source>
        <dbReference type="ARBA" id="ARBA00022840"/>
    </source>
</evidence>
<comment type="catalytic activity">
    <reaction evidence="8">
        <text>L-seryl-[protein] + ATP = O-phospho-L-seryl-[protein] + ADP + H(+)</text>
        <dbReference type="Rhea" id="RHEA:17989"/>
        <dbReference type="Rhea" id="RHEA-COMP:9863"/>
        <dbReference type="Rhea" id="RHEA-COMP:11604"/>
        <dbReference type="ChEBI" id="CHEBI:15378"/>
        <dbReference type="ChEBI" id="CHEBI:29999"/>
        <dbReference type="ChEBI" id="CHEBI:30616"/>
        <dbReference type="ChEBI" id="CHEBI:83421"/>
        <dbReference type="ChEBI" id="CHEBI:456216"/>
        <dbReference type="EC" id="2.7.11.1"/>
    </reaction>
</comment>
<dbReference type="Pfam" id="PF01163">
    <property type="entry name" value="RIO1"/>
    <property type="match status" value="1"/>
</dbReference>
<gene>
    <name evidence="10" type="ORF">ENV17_00720</name>
</gene>
<evidence type="ECO:0000256" key="7">
    <source>
        <dbReference type="ARBA" id="ARBA00047899"/>
    </source>
</evidence>
<dbReference type="AlphaFoldDB" id="A0A7C4B8I7"/>
<evidence type="ECO:0000256" key="4">
    <source>
        <dbReference type="ARBA" id="ARBA00022741"/>
    </source>
</evidence>
<protein>
    <recommendedName>
        <fullName evidence="1">non-specific serine/threonine protein kinase</fullName>
        <ecNumber evidence="1">2.7.11.1</ecNumber>
    </recommendedName>
</protein>
<keyword evidence="5 10" id="KW-0418">Kinase</keyword>
<keyword evidence="6" id="KW-0067">ATP-binding</keyword>
<accession>A0A7C4B8I7</accession>
<dbReference type="InterPro" id="IPR018934">
    <property type="entry name" value="RIO_dom"/>
</dbReference>
<evidence type="ECO:0000256" key="3">
    <source>
        <dbReference type="ARBA" id="ARBA00022679"/>
    </source>
</evidence>
<keyword evidence="2 10" id="KW-0723">Serine/threonine-protein kinase</keyword>
<comment type="caution">
    <text evidence="10">The sequence shown here is derived from an EMBL/GenBank/DDBJ whole genome shotgun (WGS) entry which is preliminary data.</text>
</comment>
<feature type="domain" description="RIO-type" evidence="9">
    <location>
        <begin position="96"/>
        <end position="193"/>
    </location>
</feature>
<dbReference type="EC" id="2.7.11.1" evidence="1"/>
<sequence>MPLGAGCRGVDAVLPVKWCAVLCYPSPSYRCCVRRLVELRLLGVLELLEEGGIKVGEVSVVGKGTSAIAIKAVHRSAGAVLVKVRRLDSRRSSLLGEAAALSLANSVGVGPRLIAYSRNALVREYVDGVPLVEFALGSCGGEELREVFKNLILQLAALDSIGLMHNELARFENHVLVERTSLRPVIIDFESATLSKSRSNVTQLLGFLMNKSGFAQALRECTGIRLPAEALRGILKRYKNERNVEELLVELGI</sequence>
<dbReference type="GO" id="GO:0004674">
    <property type="term" value="F:protein serine/threonine kinase activity"/>
    <property type="evidence" value="ECO:0007669"/>
    <property type="project" value="UniProtKB-KW"/>
</dbReference>
<proteinExistence type="predicted"/>
<evidence type="ECO:0000256" key="8">
    <source>
        <dbReference type="ARBA" id="ARBA00048679"/>
    </source>
</evidence>
<reference evidence="10" key="1">
    <citation type="journal article" date="2020" name="mSystems">
        <title>Genome- and Community-Level Interaction Insights into Carbon Utilization and Element Cycling Functions of Hydrothermarchaeota in Hydrothermal Sediment.</title>
        <authorList>
            <person name="Zhou Z."/>
            <person name="Liu Y."/>
            <person name="Xu W."/>
            <person name="Pan J."/>
            <person name="Luo Z.H."/>
            <person name="Li M."/>
        </authorList>
    </citation>
    <scope>NUCLEOTIDE SEQUENCE [LARGE SCALE GENOMIC DNA]</scope>
    <source>
        <strain evidence="10">SpSt-735</strain>
    </source>
</reference>
<evidence type="ECO:0000256" key="5">
    <source>
        <dbReference type="ARBA" id="ARBA00022777"/>
    </source>
</evidence>
<keyword evidence="3" id="KW-0808">Transferase</keyword>
<evidence type="ECO:0000256" key="1">
    <source>
        <dbReference type="ARBA" id="ARBA00012513"/>
    </source>
</evidence>
<dbReference type="SUPFAM" id="SSF56112">
    <property type="entry name" value="Protein kinase-like (PK-like)"/>
    <property type="match status" value="1"/>
</dbReference>
<evidence type="ECO:0000313" key="10">
    <source>
        <dbReference type="EMBL" id="HGI42895.1"/>
    </source>
</evidence>
<dbReference type="InterPro" id="IPR011009">
    <property type="entry name" value="Kinase-like_dom_sf"/>
</dbReference>